<evidence type="ECO:0000313" key="2">
    <source>
        <dbReference type="Proteomes" id="UP000886653"/>
    </source>
</evidence>
<dbReference type="AlphaFoldDB" id="A0A9P6TGZ1"/>
<protein>
    <submittedName>
        <fullName evidence="1">Uncharacterized protein</fullName>
    </submittedName>
</protein>
<name>A0A9P6TGZ1_9BASI</name>
<comment type="caution">
    <text evidence="1">The sequence shown here is derived from an EMBL/GenBank/DDBJ whole genome shotgun (WGS) entry which is preliminary data.</text>
</comment>
<reference evidence="1" key="1">
    <citation type="submission" date="2013-11" db="EMBL/GenBank/DDBJ databases">
        <title>Genome sequence of the fusiform rust pathogen reveals effectors for host alternation and coevolution with pine.</title>
        <authorList>
            <consortium name="DOE Joint Genome Institute"/>
            <person name="Smith K."/>
            <person name="Pendleton A."/>
            <person name="Kubisiak T."/>
            <person name="Anderson C."/>
            <person name="Salamov A."/>
            <person name="Aerts A."/>
            <person name="Riley R."/>
            <person name="Clum A."/>
            <person name="Lindquist E."/>
            <person name="Ence D."/>
            <person name="Campbell M."/>
            <person name="Kronenberg Z."/>
            <person name="Feau N."/>
            <person name="Dhillon B."/>
            <person name="Hamelin R."/>
            <person name="Burleigh J."/>
            <person name="Smith J."/>
            <person name="Yandell M."/>
            <person name="Nelson C."/>
            <person name="Grigoriev I."/>
            <person name="Davis J."/>
        </authorList>
    </citation>
    <scope>NUCLEOTIDE SEQUENCE</scope>
    <source>
        <strain evidence="1">G11</strain>
    </source>
</reference>
<dbReference type="Proteomes" id="UP000886653">
    <property type="component" value="Unassembled WGS sequence"/>
</dbReference>
<evidence type="ECO:0000313" key="1">
    <source>
        <dbReference type="EMBL" id="KAG0151524.1"/>
    </source>
</evidence>
<gene>
    <name evidence="1" type="ORF">CROQUDRAFT_86536</name>
</gene>
<keyword evidence="2" id="KW-1185">Reference proteome</keyword>
<dbReference type="EMBL" id="MU167212">
    <property type="protein sequence ID" value="KAG0151524.1"/>
    <property type="molecule type" value="Genomic_DNA"/>
</dbReference>
<sequence length="105" mass="11837">MTLTNLQNQCTAFVNAKTKNLGNLVILNCNKPKIWDIKICSIGWVPAYLASRKLEMNTKEEYQDWASKALLFGSNNQKPAFTWKMAKPDNPAVITSWKAGVAKMM</sequence>
<organism evidence="1 2">
    <name type="scientific">Cronartium quercuum f. sp. fusiforme G11</name>
    <dbReference type="NCBI Taxonomy" id="708437"/>
    <lineage>
        <taxon>Eukaryota</taxon>
        <taxon>Fungi</taxon>
        <taxon>Dikarya</taxon>
        <taxon>Basidiomycota</taxon>
        <taxon>Pucciniomycotina</taxon>
        <taxon>Pucciniomycetes</taxon>
        <taxon>Pucciniales</taxon>
        <taxon>Coleosporiaceae</taxon>
        <taxon>Cronartium</taxon>
    </lineage>
</organism>
<accession>A0A9P6TGZ1</accession>
<proteinExistence type="predicted"/>